<comment type="subcellular location">
    <subcellularLocation>
        <location evidence="1">Cell membrane</location>
    </subcellularLocation>
</comment>
<feature type="domain" description="Multidrug resistance protein MdtA-like alpha-helical hairpin" evidence="8">
    <location>
        <begin position="107"/>
        <end position="176"/>
    </location>
</feature>
<keyword evidence="13" id="KW-1185">Reference proteome</keyword>
<evidence type="ECO:0000256" key="6">
    <source>
        <dbReference type="ARBA" id="ARBA00023136"/>
    </source>
</evidence>
<protein>
    <submittedName>
        <fullName evidence="12">Secretion protein</fullName>
    </submittedName>
</protein>
<accession>A8I6M2</accession>
<comment type="similarity">
    <text evidence="2">Belongs to the membrane fusion protein (MFP) (TC 8.A.1) family.</text>
</comment>
<dbReference type="GO" id="GO:1990281">
    <property type="term" value="C:efflux pump complex"/>
    <property type="evidence" value="ECO:0007669"/>
    <property type="project" value="TreeGrafter"/>
</dbReference>
<dbReference type="Pfam" id="PF25917">
    <property type="entry name" value="BSH_RND"/>
    <property type="match status" value="1"/>
</dbReference>
<evidence type="ECO:0000313" key="12">
    <source>
        <dbReference type="EMBL" id="BAF88424.1"/>
    </source>
</evidence>
<dbReference type="PANTHER" id="PTHR30469">
    <property type="entry name" value="MULTIDRUG RESISTANCE PROTEIN MDTA"/>
    <property type="match status" value="1"/>
</dbReference>
<feature type="domain" description="Multidrug resistance protein MdtA-like barrel-sandwich hybrid" evidence="9">
    <location>
        <begin position="66"/>
        <end position="208"/>
    </location>
</feature>
<keyword evidence="6" id="KW-0472">Membrane</keyword>
<evidence type="ECO:0000256" key="2">
    <source>
        <dbReference type="ARBA" id="ARBA00009477"/>
    </source>
</evidence>
<evidence type="ECO:0000259" key="10">
    <source>
        <dbReference type="Pfam" id="PF25944"/>
    </source>
</evidence>
<keyword evidence="5" id="KW-0997">Cell inner membrane</keyword>
<feature type="region of interest" description="Disordered" evidence="7">
    <location>
        <begin position="370"/>
        <end position="391"/>
    </location>
</feature>
<evidence type="ECO:0000259" key="11">
    <source>
        <dbReference type="Pfam" id="PF25967"/>
    </source>
</evidence>
<dbReference type="InterPro" id="IPR058624">
    <property type="entry name" value="MdtA-like_HH"/>
</dbReference>
<evidence type="ECO:0000259" key="8">
    <source>
        <dbReference type="Pfam" id="PF25876"/>
    </source>
</evidence>
<gene>
    <name evidence="12" type="primary">hlyD</name>
    <name evidence="12" type="ordered locus">AZC_2426</name>
</gene>
<dbReference type="NCBIfam" id="TIGR01730">
    <property type="entry name" value="RND_mfp"/>
    <property type="match status" value="1"/>
</dbReference>
<dbReference type="InterPro" id="IPR058625">
    <property type="entry name" value="MdtA-like_BSH"/>
</dbReference>
<keyword evidence="4" id="KW-1003">Cell membrane</keyword>
<evidence type="ECO:0000259" key="9">
    <source>
        <dbReference type="Pfam" id="PF25917"/>
    </source>
</evidence>
<reference evidence="12 13" key="6">
    <citation type="journal article" date="2011" name="Appl. Environ. Microbiol.">
        <title>Involvement of the azorhizobial chromosome partition gene (parA) in the onset of bacteroid differentiation during Sesbania rostrata stem nodule development.</title>
        <authorList>
            <person name="Liu CT."/>
            <person name="Lee KB."/>
            <person name="Wang YS."/>
            <person name="Peng MH."/>
            <person name="Lee KT."/>
            <person name="Suzuki S."/>
            <person name="Suzuki T."/>
            <person name="Oyaizu H."/>
        </authorList>
    </citation>
    <scope>NUCLEOTIDE SEQUENCE [LARGE SCALE GENOMIC DNA]</scope>
    <source>
        <strain evidence="13">ATCC 43989 / DSM 5975 / JCM 20966 / LMG 6465 / NBRC 14845 / NCIMB 13405 / ORS 571</strain>
    </source>
</reference>
<dbReference type="Pfam" id="PF25967">
    <property type="entry name" value="RND-MFP_C"/>
    <property type="match status" value="1"/>
</dbReference>
<dbReference type="GO" id="GO:0015562">
    <property type="term" value="F:efflux transmembrane transporter activity"/>
    <property type="evidence" value="ECO:0007669"/>
    <property type="project" value="TreeGrafter"/>
</dbReference>
<evidence type="ECO:0000256" key="7">
    <source>
        <dbReference type="SAM" id="MobiDB-lite"/>
    </source>
</evidence>
<sequence>MRRWMWAVLALAAAGGAAAWWHGVPGMSPAVAAKPIPAAIPVVVAAAVPKDVPVYATGIGAAQAYNSVTVKVRVDGELQKVLFKEGQDVKAGEVLAEIDPRTYQAALAQAKATKAKDEAQLANAKLDLDRYASLVEKNATSRQTLDTQKALVAQYEAAVQGDQAAIDNATVQLGYTTIRAPIDGRTGVRQVDQGNIVHATDTTGLVVISQLKPMSVIFALPQERLDEVAAAMARGPVEVIAYKRDGVTEVGEGKVELIDNTINADTGTLRLKATFPNDNLTLWPGAFVNVKVLVNTLKDEITIPSRAVQRGPAGPYVFVIGADNVAQKRDIAVVSMAGETAVIKSGLKPGEQVVIDGQSRLTPGAKVAVRSGKTDGGAVPAASIETGEKGA</sequence>
<reference evidence="12 13" key="1">
    <citation type="journal article" date="2007" name="Appl. Environ. Microbiol.">
        <title>Rhizobial factors required for stem nodule maturation and maintenance in Sesbania rostrata-Azorhizobium caulinodans ORS571 symbiosis.</title>
        <authorList>
            <person name="Suzuki S."/>
            <person name="Aono T."/>
            <person name="Lee KB."/>
            <person name="Suzuki T."/>
            <person name="Liu CT."/>
            <person name="Miwa H."/>
            <person name="Wakao S."/>
            <person name="Iki T."/>
            <person name="Oyaizu H."/>
        </authorList>
    </citation>
    <scope>NUCLEOTIDE SEQUENCE [LARGE SCALE GENOMIC DNA]</scope>
    <source>
        <strain evidence="13">ATCC 43989 / DSM 5975 / JCM 20966 / LMG 6465 / NBRC 14845 / NCIMB 13405 / ORS 571</strain>
    </source>
</reference>
<dbReference type="Gene3D" id="2.40.30.170">
    <property type="match status" value="1"/>
</dbReference>
<dbReference type="EMBL" id="AP009384">
    <property type="protein sequence ID" value="BAF88424.1"/>
    <property type="molecule type" value="Genomic_DNA"/>
</dbReference>
<evidence type="ECO:0000256" key="4">
    <source>
        <dbReference type="ARBA" id="ARBA00022475"/>
    </source>
</evidence>
<dbReference type="FunFam" id="2.40.420.20:FF:000001">
    <property type="entry name" value="Efflux RND transporter periplasmic adaptor subunit"/>
    <property type="match status" value="1"/>
</dbReference>
<name>A8I6M2_AZOC5</name>
<dbReference type="Pfam" id="PF25876">
    <property type="entry name" value="HH_MFP_RND"/>
    <property type="match status" value="1"/>
</dbReference>
<proteinExistence type="inferred from homology"/>
<dbReference type="SUPFAM" id="SSF111369">
    <property type="entry name" value="HlyD-like secretion proteins"/>
    <property type="match status" value="1"/>
</dbReference>
<dbReference type="GO" id="GO:0030313">
    <property type="term" value="C:cell envelope"/>
    <property type="evidence" value="ECO:0007669"/>
    <property type="project" value="UniProtKB-SubCell"/>
</dbReference>
<dbReference type="PANTHER" id="PTHR30469:SF12">
    <property type="entry name" value="MULTIDRUG RESISTANCE PROTEIN MDTA"/>
    <property type="match status" value="1"/>
</dbReference>
<dbReference type="Gene3D" id="2.40.50.100">
    <property type="match status" value="1"/>
</dbReference>
<dbReference type="HOGENOM" id="CLU_018816_2_0_5"/>
<organism evidence="12 13">
    <name type="scientific">Azorhizobium caulinodans (strain ATCC 43989 / DSM 5975 / JCM 20966 / LMG 6465 / NBRC 14845 / NCIMB 13405 / ORS 571)</name>
    <dbReference type="NCBI Taxonomy" id="438753"/>
    <lineage>
        <taxon>Bacteria</taxon>
        <taxon>Pseudomonadati</taxon>
        <taxon>Pseudomonadota</taxon>
        <taxon>Alphaproteobacteria</taxon>
        <taxon>Hyphomicrobiales</taxon>
        <taxon>Xanthobacteraceae</taxon>
        <taxon>Azorhizobium</taxon>
    </lineage>
</organism>
<dbReference type="eggNOG" id="COG0845">
    <property type="taxonomic scope" value="Bacteria"/>
</dbReference>
<reference evidence="12 13" key="3">
    <citation type="journal article" date="2008" name="BMC Genomics">
        <title>The genome of the versatile nitrogen fixer Azorhizobium caulinodans ORS571.</title>
        <authorList>
            <person name="Lee KB."/>
            <person name="Backer P.D."/>
            <person name="Aono T."/>
            <person name="Liu CT."/>
            <person name="Suzuki S."/>
            <person name="Suzuki T."/>
            <person name="Kaneko T."/>
            <person name="Yamada M."/>
            <person name="Tabata S."/>
            <person name="Kupfer D.M."/>
            <person name="Najar F.Z."/>
            <person name="Wiley G.B."/>
            <person name="Roe B."/>
            <person name="Binnewies T.T."/>
            <person name="Ussery D.W."/>
            <person name="D'Haeze W."/>
            <person name="Herder J.D."/>
            <person name="Gevers D."/>
            <person name="Vereecke D."/>
            <person name="Holsters M."/>
            <person name="Oyaizu H."/>
        </authorList>
    </citation>
    <scope>NUCLEOTIDE SEQUENCE [LARGE SCALE GENOMIC DNA]</scope>
    <source>
        <strain evidence="13">ATCC 43989 / DSM 5975 / JCM 20966 / LMG 6465 / NBRC 14845 / NCIMB 13405 / ORS 571</strain>
    </source>
</reference>
<dbReference type="Gene3D" id="2.40.420.20">
    <property type="match status" value="1"/>
</dbReference>
<dbReference type="InterPro" id="IPR058627">
    <property type="entry name" value="MdtA-like_C"/>
</dbReference>
<reference evidence="12 13" key="4">
    <citation type="journal article" date="2009" name="Appl. Environ. Microbiol.">
        <title>Comparative genome-wide transcriptional profiling of Azorhizobium caulinodans ORS571 grown under free-living and symbiotic conditions.</title>
        <authorList>
            <person name="Tsukada S."/>
            <person name="Aono T."/>
            <person name="Akiba N."/>
            <person name="Lee KB."/>
            <person name="Liu CT."/>
            <person name="Toyazaki H."/>
            <person name="Oyaizu H."/>
        </authorList>
    </citation>
    <scope>NUCLEOTIDE SEQUENCE [LARGE SCALE GENOMIC DNA]</scope>
    <source>
        <strain evidence="13">ATCC 43989 / DSM 5975 / JCM 20966 / LMG 6465 / NBRC 14845 / NCIMB 13405 / ORS 571</strain>
    </source>
</reference>
<dbReference type="InterPro" id="IPR058626">
    <property type="entry name" value="MdtA-like_b-barrel"/>
</dbReference>
<feature type="domain" description="Multidrug resistance protein MdtA-like beta-barrel" evidence="10">
    <location>
        <begin position="213"/>
        <end position="295"/>
    </location>
</feature>
<dbReference type="KEGG" id="azc:AZC_2426"/>
<dbReference type="InterPro" id="IPR006143">
    <property type="entry name" value="RND_pump_MFP"/>
</dbReference>
<reference evidence="13" key="2">
    <citation type="submission" date="2007-04" db="EMBL/GenBank/DDBJ databases">
        <title>Complete genome sequence of the nitrogen-fixing bacterium Azorhizobium caulinodans ORS571.</title>
        <authorList>
            <person name="Lee K.B."/>
            <person name="Backer P.D."/>
            <person name="Aono T."/>
            <person name="Liu C.T."/>
            <person name="Suzuki S."/>
            <person name="Suzuki T."/>
            <person name="Kaneko T."/>
            <person name="Yamada M."/>
            <person name="Tabata S."/>
            <person name="Kupfer D.M."/>
            <person name="Najar F.Z."/>
            <person name="Wiley G.B."/>
            <person name="Roe B."/>
            <person name="Binnewies T."/>
            <person name="Ussery D."/>
            <person name="Vereecke D."/>
            <person name="Gevers D."/>
            <person name="Holsters M."/>
            <person name="Oyaizu H."/>
        </authorList>
    </citation>
    <scope>NUCLEOTIDE SEQUENCE [LARGE SCALE GENOMIC DNA]</scope>
    <source>
        <strain evidence="13">ATCC 43989 / DSM 5975 / JCM 20966 / LMG 6465 / NBRC 14845 / NCIMB 13405 / ORS 571</strain>
    </source>
</reference>
<dbReference type="Proteomes" id="UP000000270">
    <property type="component" value="Chromosome"/>
</dbReference>
<evidence type="ECO:0000256" key="1">
    <source>
        <dbReference type="ARBA" id="ARBA00004236"/>
    </source>
</evidence>
<dbReference type="AlphaFoldDB" id="A8I6M2"/>
<dbReference type="STRING" id="438753.AZC_2426"/>
<dbReference type="Gene3D" id="1.10.287.470">
    <property type="entry name" value="Helix hairpin bin"/>
    <property type="match status" value="1"/>
</dbReference>
<reference evidence="12 13" key="5">
    <citation type="journal article" date="2010" name="Appl. Environ. Microbiol.">
        <title>phrR-like gene praR of Azorhizobium caulinodans ORS571 is essential for symbiosis with Sesbania rostrata and is involved in expression of reb genes.</title>
        <authorList>
            <person name="Akiba N."/>
            <person name="Aono T."/>
            <person name="Toyazaki H."/>
            <person name="Sato S."/>
            <person name="Oyaizu H."/>
        </authorList>
    </citation>
    <scope>NUCLEOTIDE SEQUENCE [LARGE SCALE GENOMIC DNA]</scope>
    <source>
        <strain evidence="13">ATCC 43989 / DSM 5975 / JCM 20966 / LMG 6465 / NBRC 14845 / NCIMB 13405 / ORS 571</strain>
    </source>
</reference>
<evidence type="ECO:0000256" key="3">
    <source>
        <dbReference type="ARBA" id="ARBA00022448"/>
    </source>
</evidence>
<evidence type="ECO:0000313" key="13">
    <source>
        <dbReference type="Proteomes" id="UP000000270"/>
    </source>
</evidence>
<feature type="domain" description="Multidrug resistance protein MdtA-like C-terminal permuted SH3" evidence="11">
    <location>
        <begin position="301"/>
        <end position="358"/>
    </location>
</feature>
<dbReference type="Pfam" id="PF25944">
    <property type="entry name" value="Beta-barrel_RND"/>
    <property type="match status" value="1"/>
</dbReference>
<keyword evidence="3" id="KW-0813">Transport</keyword>
<evidence type="ECO:0000256" key="5">
    <source>
        <dbReference type="ARBA" id="ARBA00022519"/>
    </source>
</evidence>